<name>A0A6B8MEZ0_9HYPH</name>
<dbReference type="RefSeq" id="WP_016918958.1">
    <property type="nucleotide sequence ID" value="NZ_CP044331.1"/>
</dbReference>
<dbReference type="KEGG" id="mpar:F7D14_18290"/>
<feature type="domain" description="Glycosyl transferase family 1" evidence="1">
    <location>
        <begin position="182"/>
        <end position="334"/>
    </location>
</feature>
<protein>
    <submittedName>
        <fullName evidence="3">Glycosyltransferase family 4 protein</fullName>
    </submittedName>
</protein>
<dbReference type="Proteomes" id="UP000422569">
    <property type="component" value="Chromosome"/>
</dbReference>
<dbReference type="InterPro" id="IPR028098">
    <property type="entry name" value="Glyco_trans_4-like_N"/>
</dbReference>
<dbReference type="Pfam" id="PF00534">
    <property type="entry name" value="Glycos_transf_1"/>
    <property type="match status" value="1"/>
</dbReference>
<evidence type="ECO:0000313" key="3">
    <source>
        <dbReference type="EMBL" id="QGM99240.1"/>
    </source>
</evidence>
<evidence type="ECO:0000259" key="1">
    <source>
        <dbReference type="Pfam" id="PF00534"/>
    </source>
</evidence>
<accession>A0A6B8MEZ0</accession>
<dbReference type="Pfam" id="PF13579">
    <property type="entry name" value="Glyco_trans_4_4"/>
    <property type="match status" value="1"/>
</dbReference>
<dbReference type="PANTHER" id="PTHR12526:SF631">
    <property type="entry name" value="BLL6306 PROTEIN"/>
    <property type="match status" value="1"/>
</dbReference>
<proteinExistence type="predicted"/>
<dbReference type="CDD" id="cd03801">
    <property type="entry name" value="GT4_PimA-like"/>
    <property type="match status" value="1"/>
</dbReference>
<dbReference type="Gene3D" id="3.40.50.2000">
    <property type="entry name" value="Glycogen Phosphorylase B"/>
    <property type="match status" value="2"/>
</dbReference>
<dbReference type="GO" id="GO:0016757">
    <property type="term" value="F:glycosyltransferase activity"/>
    <property type="evidence" value="ECO:0007669"/>
    <property type="project" value="InterPro"/>
</dbReference>
<sequence>MRKLRVLVLTPLGKGGRGGIDRIMDEVRARLFDEPPQDLIVEFAATRGEWSIAFSAPLVMLAALRILGAAGEKPDLVHINLAQDGSTLRKSFLARVTSFAGVPYVIHLHGSRFRTSWERANGRKSAAIKSFFVSATHVLVLGTAWRDYVLSKAPEIAGRIKIFPNATPLAPERGFAGSGADIHILFLGVLSERKGTPILIQALGALKDTPGWRATLAGNGDVKGANAAISALGLSDRVSLPGWVGPDEVRRLLGEGDILVLPSQDENLPMSVIEGMAHGLAVVTTPVGAITDIVAHERTGLLTRPGDAEALEAALRRLIGDSGLRERLGKEARAFHRAHLEIDAYYRRLLDIWRRAARARIA</sequence>
<evidence type="ECO:0000313" key="4">
    <source>
        <dbReference type="Proteomes" id="UP000422569"/>
    </source>
</evidence>
<gene>
    <name evidence="3" type="ORF">F7D14_18290</name>
</gene>
<dbReference type="EMBL" id="CP044331">
    <property type="protein sequence ID" value="QGM99240.1"/>
    <property type="molecule type" value="Genomic_DNA"/>
</dbReference>
<keyword evidence="3" id="KW-0808">Transferase</keyword>
<organism evidence="3 4">
    <name type="scientific">Methylocystis parvus</name>
    <dbReference type="NCBI Taxonomy" id="134"/>
    <lineage>
        <taxon>Bacteria</taxon>
        <taxon>Pseudomonadati</taxon>
        <taxon>Pseudomonadota</taxon>
        <taxon>Alphaproteobacteria</taxon>
        <taxon>Hyphomicrobiales</taxon>
        <taxon>Methylocystaceae</taxon>
        <taxon>Methylocystis</taxon>
    </lineage>
</organism>
<dbReference type="InterPro" id="IPR001296">
    <property type="entry name" value="Glyco_trans_1"/>
</dbReference>
<keyword evidence="4" id="KW-1185">Reference proteome</keyword>
<dbReference type="SUPFAM" id="SSF53756">
    <property type="entry name" value="UDP-Glycosyltransferase/glycogen phosphorylase"/>
    <property type="match status" value="1"/>
</dbReference>
<dbReference type="PANTHER" id="PTHR12526">
    <property type="entry name" value="GLYCOSYLTRANSFERASE"/>
    <property type="match status" value="1"/>
</dbReference>
<evidence type="ECO:0000259" key="2">
    <source>
        <dbReference type="Pfam" id="PF13579"/>
    </source>
</evidence>
<dbReference type="AlphaFoldDB" id="A0A6B8MEZ0"/>
<reference evidence="3 4" key="1">
    <citation type="submission" date="2019-09" db="EMBL/GenBank/DDBJ databases">
        <title>Isolation and complete genome sequencing of Methylocystis species.</title>
        <authorList>
            <person name="Rumah B.L."/>
            <person name="Stead C.E."/>
            <person name="Stevens B.C."/>
            <person name="Minton N.P."/>
            <person name="Grosse-Honebrink A."/>
            <person name="Zhang Y."/>
        </authorList>
    </citation>
    <scope>NUCLEOTIDE SEQUENCE [LARGE SCALE GENOMIC DNA]</scope>
    <source>
        <strain evidence="3 4">BRCS2</strain>
    </source>
</reference>
<feature type="domain" description="Glycosyltransferase subfamily 4-like N-terminal" evidence="2">
    <location>
        <begin position="5"/>
        <end position="165"/>
    </location>
</feature>